<reference evidence="1" key="2">
    <citation type="journal article" date="2021" name="PeerJ">
        <title>Extensive microbial diversity within the chicken gut microbiome revealed by metagenomics and culture.</title>
        <authorList>
            <person name="Gilroy R."/>
            <person name="Ravi A."/>
            <person name="Getino M."/>
            <person name="Pursley I."/>
            <person name="Horton D.L."/>
            <person name="Alikhan N.F."/>
            <person name="Baker D."/>
            <person name="Gharbi K."/>
            <person name="Hall N."/>
            <person name="Watson M."/>
            <person name="Adriaenssens E.M."/>
            <person name="Foster-Nyarko E."/>
            <person name="Jarju S."/>
            <person name="Secka A."/>
            <person name="Antonio M."/>
            <person name="Oren A."/>
            <person name="Chaudhuri R.R."/>
            <person name="La Ragione R."/>
            <person name="Hildebrand F."/>
            <person name="Pallen M.J."/>
        </authorList>
    </citation>
    <scope>NUCLEOTIDE SEQUENCE</scope>
    <source>
        <strain evidence="1">17213</strain>
    </source>
</reference>
<accession>A0A9D9DAF4</accession>
<dbReference type="Proteomes" id="UP000823631">
    <property type="component" value="Unassembled WGS sequence"/>
</dbReference>
<reference evidence="1" key="1">
    <citation type="submission" date="2020-10" db="EMBL/GenBank/DDBJ databases">
        <authorList>
            <person name="Gilroy R."/>
        </authorList>
    </citation>
    <scope>NUCLEOTIDE SEQUENCE</scope>
    <source>
        <strain evidence="1">17213</strain>
    </source>
</reference>
<dbReference type="EMBL" id="JADINH010000144">
    <property type="protein sequence ID" value="MBO8416081.1"/>
    <property type="molecule type" value="Genomic_DNA"/>
</dbReference>
<organism evidence="1 2">
    <name type="scientific">Candidatus Avisuccinivibrio stercorigallinarum</name>
    <dbReference type="NCBI Taxonomy" id="2840704"/>
    <lineage>
        <taxon>Bacteria</taxon>
        <taxon>Pseudomonadati</taxon>
        <taxon>Pseudomonadota</taxon>
        <taxon>Gammaproteobacteria</taxon>
        <taxon>Aeromonadales</taxon>
        <taxon>Succinivibrionaceae</taxon>
        <taxon>Succinivibrionaceae incertae sedis</taxon>
        <taxon>Candidatus Avisuccinivibrio</taxon>
    </lineage>
</organism>
<name>A0A9D9DAF4_9GAMM</name>
<protein>
    <submittedName>
        <fullName evidence="1">Uncharacterized protein</fullName>
    </submittedName>
</protein>
<evidence type="ECO:0000313" key="2">
    <source>
        <dbReference type="Proteomes" id="UP000823631"/>
    </source>
</evidence>
<gene>
    <name evidence="1" type="ORF">IAB19_06860</name>
</gene>
<comment type="caution">
    <text evidence="1">The sequence shown here is derived from an EMBL/GenBank/DDBJ whole genome shotgun (WGS) entry which is preliminary data.</text>
</comment>
<proteinExistence type="predicted"/>
<dbReference type="AlphaFoldDB" id="A0A9D9DAF4"/>
<sequence length="170" mass="19045">MQAETIENTDSWEDLELYTSDPQVLCRQLAARCLSCAHQAGVERIISCYTSFKIFTDANYISVNTADDAALEVDFELFGAVREFSKSELEDIKKTTGKESNASRELELLMSDVHQLFRLVGRTSGLGSIFQRSKGQKHIMIDEITFGGCEADCGYLMIAVQKQPLTTDFH</sequence>
<evidence type="ECO:0000313" key="1">
    <source>
        <dbReference type="EMBL" id="MBO8416081.1"/>
    </source>
</evidence>